<feature type="region of interest" description="Disordered" evidence="1">
    <location>
        <begin position="1"/>
        <end position="38"/>
    </location>
</feature>
<dbReference type="AlphaFoldDB" id="A0AAE1UCB9"/>
<evidence type="ECO:0000313" key="3">
    <source>
        <dbReference type="Proteomes" id="UP001292094"/>
    </source>
</evidence>
<protein>
    <submittedName>
        <fullName evidence="2">Uncharacterized protein</fullName>
    </submittedName>
</protein>
<name>A0AAE1UCB9_9EUCA</name>
<comment type="caution">
    <text evidence="2">The sequence shown here is derived from an EMBL/GenBank/DDBJ whole genome shotgun (WGS) entry which is preliminary data.</text>
</comment>
<accession>A0AAE1UCB9</accession>
<evidence type="ECO:0000256" key="1">
    <source>
        <dbReference type="SAM" id="MobiDB-lite"/>
    </source>
</evidence>
<proteinExistence type="predicted"/>
<organism evidence="2 3">
    <name type="scientific">Petrolisthes manimaculis</name>
    <dbReference type="NCBI Taxonomy" id="1843537"/>
    <lineage>
        <taxon>Eukaryota</taxon>
        <taxon>Metazoa</taxon>
        <taxon>Ecdysozoa</taxon>
        <taxon>Arthropoda</taxon>
        <taxon>Crustacea</taxon>
        <taxon>Multicrustacea</taxon>
        <taxon>Malacostraca</taxon>
        <taxon>Eumalacostraca</taxon>
        <taxon>Eucarida</taxon>
        <taxon>Decapoda</taxon>
        <taxon>Pleocyemata</taxon>
        <taxon>Anomura</taxon>
        <taxon>Galatheoidea</taxon>
        <taxon>Porcellanidae</taxon>
        <taxon>Petrolisthes</taxon>
    </lineage>
</organism>
<evidence type="ECO:0000313" key="2">
    <source>
        <dbReference type="EMBL" id="KAK4313534.1"/>
    </source>
</evidence>
<dbReference type="EMBL" id="JAWZYT010001293">
    <property type="protein sequence ID" value="KAK4313534.1"/>
    <property type="molecule type" value="Genomic_DNA"/>
</dbReference>
<feature type="compositionally biased region" description="Pro residues" evidence="1">
    <location>
        <begin position="9"/>
        <end position="19"/>
    </location>
</feature>
<sequence>MSTNRILPAPNPSPAPLLPPTTKLSVSSCHASTTTTTTNDQIPTRHAWLKLSHHQLYQSLNHTSYITLICPSKSHLRPLLNDPHQKDS</sequence>
<reference evidence="2" key="1">
    <citation type="submission" date="2023-11" db="EMBL/GenBank/DDBJ databases">
        <title>Genome assemblies of two species of porcelain crab, Petrolisthes cinctipes and Petrolisthes manimaculis (Anomura: Porcellanidae).</title>
        <authorList>
            <person name="Angst P."/>
        </authorList>
    </citation>
    <scope>NUCLEOTIDE SEQUENCE</scope>
    <source>
        <strain evidence="2">PB745_02</strain>
        <tissue evidence="2">Gill</tissue>
    </source>
</reference>
<keyword evidence="3" id="KW-1185">Reference proteome</keyword>
<gene>
    <name evidence="2" type="ORF">Pmani_015121</name>
</gene>
<dbReference type="Proteomes" id="UP001292094">
    <property type="component" value="Unassembled WGS sequence"/>
</dbReference>